<protein>
    <submittedName>
        <fullName evidence="1">Leptomycin B resistance protein pmd1</fullName>
    </submittedName>
</protein>
<accession>A0ACC8ELL7</accession>
<dbReference type="Proteomes" id="UP000250078">
    <property type="component" value="Unassembled WGS sequence"/>
</dbReference>
<keyword evidence="2" id="KW-1185">Reference proteome</keyword>
<name>A0ACC8ELL7_9PEZI</name>
<reference evidence="1 2" key="1">
    <citation type="journal article" date="2016" name="Nat. Commun.">
        <title>Ectomycorrhizal ecology is imprinted in the genome of the dominant symbiotic fungus Cenococcum geophilum.</title>
        <authorList>
            <consortium name="DOE Joint Genome Institute"/>
            <person name="Peter M."/>
            <person name="Kohler A."/>
            <person name="Ohm R.A."/>
            <person name="Kuo A."/>
            <person name="Krutzmann J."/>
            <person name="Morin E."/>
            <person name="Arend M."/>
            <person name="Barry K.W."/>
            <person name="Binder M."/>
            <person name="Choi C."/>
            <person name="Clum A."/>
            <person name="Copeland A."/>
            <person name="Grisel N."/>
            <person name="Haridas S."/>
            <person name="Kipfer T."/>
            <person name="LaButti K."/>
            <person name="Lindquist E."/>
            <person name="Lipzen A."/>
            <person name="Maire R."/>
            <person name="Meier B."/>
            <person name="Mihaltcheva S."/>
            <person name="Molinier V."/>
            <person name="Murat C."/>
            <person name="Poggeler S."/>
            <person name="Quandt C.A."/>
            <person name="Sperisen C."/>
            <person name="Tritt A."/>
            <person name="Tisserant E."/>
            <person name="Crous P.W."/>
            <person name="Henrissat B."/>
            <person name="Nehls U."/>
            <person name="Egli S."/>
            <person name="Spatafora J.W."/>
            <person name="Grigoriev I.V."/>
            <person name="Martin F.M."/>
        </authorList>
    </citation>
    <scope>NUCLEOTIDE SEQUENCE [LARGE SCALE GENOMIC DNA]</scope>
    <source>
        <strain evidence="1 2">1.58</strain>
    </source>
</reference>
<evidence type="ECO:0000313" key="1">
    <source>
        <dbReference type="EMBL" id="OCK87143.1"/>
    </source>
</evidence>
<gene>
    <name evidence="1" type="ORF">K441DRAFT_709527</name>
</gene>
<sequence>MAPRPQPRTMANEKEESEKTRDSAQLLNEDEKAIIEDQLHIPEVKVGYLSLYRYANKKEIAIMLVSLMAAIVAGAVLPLMTLVFGSFAGSFTNFYSSSTAEAAFKHQTHKFTLYFIYLGITSFVTVYISMVGFSYTGERLTQKIRELYLRAVFRQNVAFFDFLGSGEITTRITADMNLVQDGVSQKVALVISGFAMFVSALVVGFVRSWKLTLVMLSATLAFLLAMCTVGKAMKNNQTRSVNAFATAGTLSEEVISSARNVNAFGSQERLGKKYNVYLNEAARYDFKGKFYLGLLLAVMMCILNLQFGLAFWQGSRFYHDGDLTISQILTVIMATMIAGASIGHNLPHLGSFGLAAAAATKIFSTIERTPPIDPESDKGGKPDSVTGTIEFKNIKHVYPSRTDTLILDSFSLVIPAGKMTAIVGPSGSGKSTLFGLVERFYSPLSGDILLDGQDIRNLNLRWLRGNMSLVSQEPVLFSATIYESIEHGLIGTEYENASKDVKTKLIEDAAKTANAYDFINGLPEGFQSRVGERGSLLSGGQKQRIAIARAVVSNPKILLLDEATASLDTKSESAVQDALDRASKGRTTLVIAHRLSTIKGADNIVVMASGKIVEQGTHHQLLSQKNMYSTLVQAQELRSKTGANHDNSPASSLEIIGDEKVHTLDLVRSATNPKNTDKPSDADKEELYTTWQLIKFIWALNKEEQHFMIIGFVFATLAGFSYPVQSIFFGNAINAILFPSVSTGGHPVNFWSAMFLMLGFAAMFFYLGQGIAFGFASARLIRRARARTFHAILRQDLSFFDRDHAILRQDLSFFDRDEVTSGSLAAFLSTEASHLAGISGTTLASILNSCATIIGALAISISFGWKLALVCASTMPFLLACGFLRIWVVVQLEGRAKKKTDAGGFACEAASSIRTVASLTLERDLSEKYHQKLEAQAVENLRFSTLSCILYALSQSLMLFALALTFWYGGTLILSKEYTLVQFFICYAAILNGSQAAGAVFAYAPDMGNAKHSAQVLKALLTRVPKIDSWSTKGERIGQLKGQIELKDVRFSYPQRPEQPVLKGVSFEAQPGQFIALVGASGSGKSTVMALLERFYDPTSGSVLIDGLDIPSYNLQDYRSQLALVSQETMLYTGTIRENILADKENVEEDVIVQACKDANIYEFIVSLPDGFNTLVGAKGNLLSGGQRQRLAIARALLRDPKILLLDEATSSLDSSSEAAVQAALDKAAKGRTTIAIAHRLSTTQHADCIYVFDSGRIVEKGRHDELMSRRGVYWELGRLQELGV</sequence>
<proteinExistence type="predicted"/>
<dbReference type="EMBL" id="KV748267">
    <property type="protein sequence ID" value="OCK87143.1"/>
    <property type="molecule type" value="Genomic_DNA"/>
</dbReference>
<evidence type="ECO:0000313" key="2">
    <source>
        <dbReference type="Proteomes" id="UP000250078"/>
    </source>
</evidence>
<organism evidence="1 2">
    <name type="scientific">Cenococcum geophilum 1.58</name>
    <dbReference type="NCBI Taxonomy" id="794803"/>
    <lineage>
        <taxon>Eukaryota</taxon>
        <taxon>Fungi</taxon>
        <taxon>Dikarya</taxon>
        <taxon>Ascomycota</taxon>
        <taxon>Pezizomycotina</taxon>
        <taxon>Dothideomycetes</taxon>
        <taxon>Pleosporomycetidae</taxon>
        <taxon>Gloniales</taxon>
        <taxon>Gloniaceae</taxon>
        <taxon>Cenococcum</taxon>
    </lineage>
</organism>